<evidence type="ECO:0000313" key="2">
    <source>
        <dbReference type="EMBL" id="CAB4870873.1"/>
    </source>
</evidence>
<keyword evidence="1" id="KW-0472">Membrane</keyword>
<gene>
    <name evidence="2" type="ORF">UFOPK3376_00822</name>
</gene>
<keyword evidence="1" id="KW-1133">Transmembrane helix</keyword>
<feature type="transmembrane region" description="Helical" evidence="1">
    <location>
        <begin position="148"/>
        <end position="171"/>
    </location>
</feature>
<evidence type="ECO:0000256" key="1">
    <source>
        <dbReference type="SAM" id="Phobius"/>
    </source>
</evidence>
<keyword evidence="1" id="KW-0812">Transmembrane</keyword>
<organism evidence="2">
    <name type="scientific">freshwater metagenome</name>
    <dbReference type="NCBI Taxonomy" id="449393"/>
    <lineage>
        <taxon>unclassified sequences</taxon>
        <taxon>metagenomes</taxon>
        <taxon>ecological metagenomes</taxon>
    </lineage>
</organism>
<reference evidence="2" key="1">
    <citation type="submission" date="2020-05" db="EMBL/GenBank/DDBJ databases">
        <authorList>
            <person name="Chiriac C."/>
            <person name="Salcher M."/>
            <person name="Ghai R."/>
            <person name="Kavagutti S V."/>
        </authorList>
    </citation>
    <scope>NUCLEOTIDE SEQUENCE</scope>
</reference>
<feature type="transmembrane region" description="Helical" evidence="1">
    <location>
        <begin position="59"/>
        <end position="79"/>
    </location>
</feature>
<feature type="transmembrane region" description="Helical" evidence="1">
    <location>
        <begin position="124"/>
        <end position="142"/>
    </location>
</feature>
<dbReference type="AlphaFoldDB" id="A0A6J7DU34"/>
<accession>A0A6J7DU34</accession>
<feature type="transmembrane region" description="Helical" evidence="1">
    <location>
        <begin position="99"/>
        <end position="117"/>
    </location>
</feature>
<sequence length="177" mass="18136">MDPQPDTSPAPAPTPLPAPPAFLPPLAQPAAPNTYDLAPVGIFVPIAPAPMAPGQLTPAWRTLFIAGWVGVMLGFGAVWQSGRVSGISPWWLGPATNQRLFVIIAIPFVAPALAVLAGIARLRITCYVGIAAAIATAAVALADRSQYPGIAAVESALAAAGLLISIGSFAGRMRRPD</sequence>
<dbReference type="EMBL" id="CAFBLP010000014">
    <property type="protein sequence ID" value="CAB4870873.1"/>
    <property type="molecule type" value="Genomic_DNA"/>
</dbReference>
<name>A0A6J7DU34_9ZZZZ</name>
<protein>
    <submittedName>
        <fullName evidence="2">Unannotated protein</fullName>
    </submittedName>
</protein>
<proteinExistence type="predicted"/>